<dbReference type="InterPro" id="IPR011050">
    <property type="entry name" value="Pectin_lyase_fold/virulence"/>
</dbReference>
<dbReference type="InterPro" id="IPR006626">
    <property type="entry name" value="PbH1"/>
</dbReference>
<dbReference type="STRING" id="1094492.m02_10580"/>
<dbReference type="Gene3D" id="2.160.20.20">
    <property type="match status" value="2"/>
</dbReference>
<dbReference type="PATRIC" id="fig|1094492.3.peg.1117"/>
<evidence type="ECO:0000313" key="2">
    <source>
        <dbReference type="Proteomes" id="UP000014026"/>
    </source>
</evidence>
<dbReference type="InterPro" id="IPR012332">
    <property type="entry name" value="Autotransporter_pectin_lyase_C"/>
</dbReference>
<evidence type="ECO:0000313" key="1">
    <source>
        <dbReference type="EMBL" id="ENN90772.1"/>
    </source>
</evidence>
<organism evidence="1 2">
    <name type="scientific">Bartonella bovis m02</name>
    <dbReference type="NCBI Taxonomy" id="1094492"/>
    <lineage>
        <taxon>Bacteria</taxon>
        <taxon>Pseudomonadati</taxon>
        <taxon>Pseudomonadota</taxon>
        <taxon>Alphaproteobacteria</taxon>
        <taxon>Hyphomicrobiales</taxon>
        <taxon>Bartonellaceae</taxon>
        <taxon>Bartonella</taxon>
    </lineage>
</organism>
<dbReference type="AlphaFoldDB" id="N6VI70"/>
<dbReference type="Proteomes" id="UP000014026">
    <property type="component" value="Unassembled WGS sequence"/>
</dbReference>
<dbReference type="EMBL" id="AGWB01000032">
    <property type="protein sequence ID" value="ENN90772.1"/>
    <property type="molecule type" value="Genomic_DNA"/>
</dbReference>
<protein>
    <recommendedName>
        <fullName evidence="3">Right handed beta helix domain-containing protein</fullName>
    </recommendedName>
</protein>
<accession>N6VI70</accession>
<dbReference type="SUPFAM" id="SSF51126">
    <property type="entry name" value="Pectin lyase-like"/>
    <property type="match status" value="1"/>
</dbReference>
<dbReference type="SMART" id="SM00710">
    <property type="entry name" value="PbH1"/>
    <property type="match status" value="8"/>
</dbReference>
<name>N6VI70_9HYPH</name>
<comment type="caution">
    <text evidence="1">The sequence shown here is derived from an EMBL/GenBank/DDBJ whole genome shotgun (WGS) entry which is preliminary data.</text>
</comment>
<proteinExistence type="predicted"/>
<sequence length="517" mass="53543">MESGGEMLMDGVKILQVGKGVEVMGKGRLVVIGGEIGFKGEHGVTMSGGQALFYGVSITGSGDKSTGVVMDGKMLMMDGVDISGVKMGVSVGGGKLVMHKGSVEFKGNYGVTMSGGQALFYGVSITGSGDKSTGTGVYVGSSGKIMMKDVTMSGVGVGVEVTNGGAMWLGGTHLKDVQNGMIVTQGSTVHMEGGEITFKGSYGVYLGKSRAALKDVKMTYMGDSSTADFMTVQGGKVIAKGIQINGNGKGQGMKVTQRGHVVLIKPTYTNVDKGITISEGAVRVFGGSVEFKGKYGVSLTRGIATLKGVKMTYKGGSSTADFMTVRGGKVMAESIQIDGNGKGQGMKVNGGRVVLIKPTYTNIYNGMTVLGGHVQVEGGSLEFKGKHGVYLSKSRVALKDVKMTYAGNDNDVDFIKVEGGTVMSEGIQINGNSYGQGVKVNGGYVVLIRPSLNKVRTGVTIQNAEVTMISSSINFTGGYGVNLNVGKAILNKVEITHTGNNSADLIKARGKGSKLVF</sequence>
<evidence type="ECO:0008006" key="3">
    <source>
        <dbReference type="Google" id="ProtNLM"/>
    </source>
</evidence>
<reference evidence="1 2" key="1">
    <citation type="journal article" date="2013" name="PLoS Genet.">
        <title>A gene transfer agent and a dynamic repertoire of secretion systems hold the keys to the explosive radiation of the emerging pathogen Bartonella.</title>
        <authorList>
            <person name="Guy L."/>
            <person name="Nystedt B."/>
            <person name="Toft C."/>
            <person name="Zaremba-Niedzwiedzka K."/>
            <person name="Berglund E.C."/>
            <person name="Granberg F."/>
            <person name="Naslund K."/>
            <person name="Eriksson A.S."/>
            <person name="Andersson S.G."/>
        </authorList>
    </citation>
    <scope>NUCLEOTIDE SEQUENCE [LARGE SCALE GENOMIC DNA]</scope>
    <source>
        <strain evidence="2">m02</strain>
    </source>
</reference>
<dbReference type="HOGENOM" id="CLU_034274_0_0_5"/>
<gene>
    <name evidence="1" type="ORF">m02_10580</name>
</gene>